<reference evidence="9 10" key="1">
    <citation type="submission" date="2014-07" db="EMBL/GenBank/DDBJ databases">
        <title>Whole Genome Sequence of the Amycolatopsis methanolica 239.</title>
        <authorList>
            <person name="Tang B."/>
        </authorList>
    </citation>
    <scope>NUCLEOTIDE SEQUENCE [LARGE SCALE GENOMIC DNA]</scope>
    <source>
        <strain evidence="9 10">239</strain>
    </source>
</reference>
<evidence type="ECO:0000256" key="2">
    <source>
        <dbReference type="ARBA" id="ARBA00008072"/>
    </source>
</evidence>
<dbReference type="Gene3D" id="3.90.180.10">
    <property type="entry name" value="Medium-chain alcohol dehydrogenases, catalytic domain"/>
    <property type="match status" value="1"/>
</dbReference>
<dbReference type="eggNOG" id="COG1063">
    <property type="taxonomic scope" value="Bacteria"/>
</dbReference>
<dbReference type="InterPro" id="IPR011032">
    <property type="entry name" value="GroES-like_sf"/>
</dbReference>
<feature type="domain" description="Alcohol dehydrogenase-like N-terminal" evidence="8">
    <location>
        <begin position="23"/>
        <end position="144"/>
    </location>
</feature>
<dbReference type="InterPro" id="IPR002328">
    <property type="entry name" value="ADH_Zn_CS"/>
</dbReference>
<evidence type="ECO:0000256" key="6">
    <source>
        <dbReference type="RuleBase" id="RU361277"/>
    </source>
</evidence>
<comment type="similarity">
    <text evidence="2 6">Belongs to the zinc-containing alcohol dehydrogenase family.</text>
</comment>
<sequence length="356" mass="36650">MKAARFHGPGDIRIDEVPDPRVGPGQVEVSVDWCGICGTDLHEYLEGPIFIPPAGSPHPLTGVGLPVVMGHEFAGVVSAVGPGVTGIAEGDRVAVEPYHVCGKCAACQAGRYNICRNLGFIGLSGNEGGFAERCVVDQRWIHQLGDLPTDIGALVEPLAVGYHAVRLSGIPEGGTAAVYGAGPIGLVTAAALKARGAGRVIVVEPAAARKAKAGPAGADVIIDPTTDDATEAIRDLTEGAGADVAFECAGIDAVLASAISSVRPGGTVVNVAIWGHVPRVTVNDLVMSEINLVGSLAYCGDHAGTIALLREGKVDASKFITGRIALDDLVDGGFRELIDNKEDNVKILVSPRERLA</sequence>
<gene>
    <name evidence="9" type="primary">adh</name>
    <name evidence="9" type="ORF">AMETH_3638</name>
</gene>
<keyword evidence="4 6" id="KW-0862">Zinc</keyword>
<comment type="cofactor">
    <cofactor evidence="1 6">
        <name>Zn(2+)</name>
        <dbReference type="ChEBI" id="CHEBI:29105"/>
    </cofactor>
</comment>
<dbReference type="Proteomes" id="UP000062973">
    <property type="component" value="Chromosome"/>
</dbReference>
<dbReference type="HOGENOM" id="CLU_026673_11_0_11"/>
<protein>
    <submittedName>
        <fullName evidence="9">Alcohol dehydrogenase GroES domain-containing protein</fullName>
    </submittedName>
</protein>
<organism evidence="9 10">
    <name type="scientific">Amycolatopsis methanolica 239</name>
    <dbReference type="NCBI Taxonomy" id="1068978"/>
    <lineage>
        <taxon>Bacteria</taxon>
        <taxon>Bacillati</taxon>
        <taxon>Actinomycetota</taxon>
        <taxon>Actinomycetes</taxon>
        <taxon>Pseudonocardiales</taxon>
        <taxon>Pseudonocardiaceae</taxon>
        <taxon>Amycolatopsis</taxon>
        <taxon>Amycolatopsis methanolica group</taxon>
    </lineage>
</organism>
<dbReference type="CDD" id="cd08233">
    <property type="entry name" value="butanediol_DH_like"/>
    <property type="match status" value="1"/>
</dbReference>
<dbReference type="STRING" id="1068978.AMETH_3638"/>
<evidence type="ECO:0000313" key="9">
    <source>
        <dbReference type="EMBL" id="AIJ23730.1"/>
    </source>
</evidence>
<dbReference type="OrthoDB" id="3987021at2"/>
<dbReference type="Pfam" id="PF00107">
    <property type="entry name" value="ADH_zinc_N"/>
    <property type="match status" value="1"/>
</dbReference>
<dbReference type="InterPro" id="IPR013149">
    <property type="entry name" value="ADH-like_C"/>
</dbReference>
<proteinExistence type="inferred from homology"/>
<evidence type="ECO:0000256" key="1">
    <source>
        <dbReference type="ARBA" id="ARBA00001947"/>
    </source>
</evidence>
<dbReference type="EMBL" id="CP009110">
    <property type="protein sequence ID" value="AIJ23730.1"/>
    <property type="molecule type" value="Genomic_DNA"/>
</dbReference>
<evidence type="ECO:0000313" key="10">
    <source>
        <dbReference type="Proteomes" id="UP000062973"/>
    </source>
</evidence>
<dbReference type="SUPFAM" id="SSF51735">
    <property type="entry name" value="NAD(P)-binding Rossmann-fold domains"/>
    <property type="match status" value="1"/>
</dbReference>
<dbReference type="PANTHER" id="PTHR43161">
    <property type="entry name" value="SORBITOL DEHYDROGENASE"/>
    <property type="match status" value="1"/>
</dbReference>
<dbReference type="PATRIC" id="fig|1068978.7.peg.3888"/>
<evidence type="ECO:0000256" key="3">
    <source>
        <dbReference type="ARBA" id="ARBA00022723"/>
    </source>
</evidence>
<dbReference type="GO" id="GO:0016491">
    <property type="term" value="F:oxidoreductase activity"/>
    <property type="evidence" value="ECO:0007669"/>
    <property type="project" value="UniProtKB-KW"/>
</dbReference>
<evidence type="ECO:0000259" key="8">
    <source>
        <dbReference type="Pfam" id="PF08240"/>
    </source>
</evidence>
<evidence type="ECO:0000256" key="5">
    <source>
        <dbReference type="ARBA" id="ARBA00023002"/>
    </source>
</evidence>
<dbReference type="GO" id="GO:0008270">
    <property type="term" value="F:zinc ion binding"/>
    <property type="evidence" value="ECO:0007669"/>
    <property type="project" value="InterPro"/>
</dbReference>
<dbReference type="Gene3D" id="3.40.50.720">
    <property type="entry name" value="NAD(P)-binding Rossmann-like Domain"/>
    <property type="match status" value="1"/>
</dbReference>
<dbReference type="PROSITE" id="PS00059">
    <property type="entry name" value="ADH_ZINC"/>
    <property type="match status" value="1"/>
</dbReference>
<evidence type="ECO:0000256" key="4">
    <source>
        <dbReference type="ARBA" id="ARBA00022833"/>
    </source>
</evidence>
<dbReference type="InterPro" id="IPR036291">
    <property type="entry name" value="NAD(P)-bd_dom_sf"/>
</dbReference>
<keyword evidence="3 6" id="KW-0479">Metal-binding</keyword>
<name>A0A076MYF4_AMYME</name>
<keyword evidence="5" id="KW-0560">Oxidoreductase</keyword>
<dbReference type="SUPFAM" id="SSF50129">
    <property type="entry name" value="GroES-like"/>
    <property type="match status" value="1"/>
</dbReference>
<dbReference type="PANTHER" id="PTHR43161:SF26">
    <property type="entry name" value="GALACTITOL 1-PHOSPHATE 5-DEHYDROGENASE"/>
    <property type="match status" value="1"/>
</dbReference>
<evidence type="ECO:0000259" key="7">
    <source>
        <dbReference type="Pfam" id="PF00107"/>
    </source>
</evidence>
<keyword evidence="10" id="KW-1185">Reference proteome</keyword>
<dbReference type="Pfam" id="PF08240">
    <property type="entry name" value="ADH_N"/>
    <property type="match status" value="1"/>
</dbReference>
<dbReference type="InterPro" id="IPR013154">
    <property type="entry name" value="ADH-like_N"/>
</dbReference>
<accession>A0A076MYF4</accession>
<dbReference type="AlphaFoldDB" id="A0A076MYF4"/>
<feature type="domain" description="Alcohol dehydrogenase-like C-terminal" evidence="7">
    <location>
        <begin position="183"/>
        <end position="301"/>
    </location>
</feature>
<dbReference type="RefSeq" id="WP_017982564.1">
    <property type="nucleotide sequence ID" value="NZ_AQUL01000001.1"/>
</dbReference>
<dbReference type="KEGG" id="amq:AMETH_3638"/>